<accession>A0AAV2ZAB8</accession>
<dbReference type="CDD" id="cd07957">
    <property type="entry name" value="Anticodon_Ia_Met"/>
    <property type="match status" value="1"/>
</dbReference>
<dbReference type="SUPFAM" id="SSF50249">
    <property type="entry name" value="Nucleic acid-binding proteins"/>
    <property type="match status" value="1"/>
</dbReference>
<dbReference type="CDD" id="cd00814">
    <property type="entry name" value="MetRS_core"/>
    <property type="match status" value="1"/>
</dbReference>
<dbReference type="InterPro" id="IPR014758">
    <property type="entry name" value="Met-tRNA_synth"/>
</dbReference>
<evidence type="ECO:0000256" key="2">
    <source>
        <dbReference type="ARBA" id="ARBA00022490"/>
    </source>
</evidence>
<comment type="caution">
    <text evidence="16">The sequence shown here is derived from an EMBL/GenBank/DDBJ whole genome shotgun (WGS) entry which is preliminary data.</text>
</comment>
<dbReference type="GO" id="GO:0000049">
    <property type="term" value="F:tRNA binding"/>
    <property type="evidence" value="ECO:0007669"/>
    <property type="project" value="UniProtKB-UniRule"/>
</dbReference>
<dbReference type="InterPro" id="IPR009080">
    <property type="entry name" value="tRNAsynth_Ia_anticodon-bd"/>
</dbReference>
<dbReference type="Gene3D" id="3.40.50.620">
    <property type="entry name" value="HUPs"/>
    <property type="match status" value="1"/>
</dbReference>
<keyword evidence="17" id="KW-1185">Reference proteome</keyword>
<keyword evidence="7 12" id="KW-0694">RNA-binding</keyword>
<dbReference type="InterPro" id="IPR014729">
    <property type="entry name" value="Rossmann-like_a/b/a_fold"/>
</dbReference>
<protein>
    <recommendedName>
        <fullName evidence="1">methionine--tRNA ligase</fullName>
        <ecNumber evidence="1">6.1.1.10</ecNumber>
    </recommendedName>
    <alternativeName>
        <fullName evidence="10">Methionyl-tRNA synthetase</fullName>
    </alternativeName>
</protein>
<dbReference type="EC" id="6.1.1.10" evidence="1"/>
<dbReference type="Pfam" id="PF09334">
    <property type="entry name" value="tRNA-synt_1g"/>
    <property type="match status" value="1"/>
</dbReference>
<dbReference type="SUPFAM" id="SSF47323">
    <property type="entry name" value="Anticodon-binding domain of a subclass of class I aminoacyl-tRNA synthetases"/>
    <property type="match status" value="1"/>
</dbReference>
<evidence type="ECO:0000256" key="10">
    <source>
        <dbReference type="ARBA" id="ARBA00030904"/>
    </source>
</evidence>
<evidence type="ECO:0000313" key="16">
    <source>
        <dbReference type="EMBL" id="DBA04363.1"/>
    </source>
</evidence>
<dbReference type="CDD" id="cd02799">
    <property type="entry name" value="tRNA_bind_EMAP-II_like"/>
    <property type="match status" value="1"/>
</dbReference>
<evidence type="ECO:0000256" key="12">
    <source>
        <dbReference type="PROSITE-ProRule" id="PRU00209"/>
    </source>
</evidence>
<evidence type="ECO:0000256" key="4">
    <source>
        <dbReference type="ARBA" id="ARBA00022598"/>
    </source>
</evidence>
<dbReference type="Proteomes" id="UP001146120">
    <property type="component" value="Unassembled WGS sequence"/>
</dbReference>
<keyword evidence="3 12" id="KW-0820">tRNA-binding</keyword>
<dbReference type="EMBL" id="DAKRPA010000009">
    <property type="protein sequence ID" value="DBA04363.1"/>
    <property type="molecule type" value="Genomic_DNA"/>
</dbReference>
<dbReference type="InterPro" id="IPR033911">
    <property type="entry name" value="MetRS_core"/>
</dbReference>
<dbReference type="NCBIfam" id="NF008900">
    <property type="entry name" value="PRK12267.1"/>
    <property type="match status" value="1"/>
</dbReference>
<dbReference type="InterPro" id="IPR015413">
    <property type="entry name" value="Methionyl/Leucyl_tRNA_Synth"/>
</dbReference>
<gene>
    <name evidence="16" type="ORF">N0F65_002125</name>
</gene>
<sequence length="740" mass="83178">MASDDGTDNAVAQLQQRVDALQAEAEKKETRIRELQEQVKKAVDTQAKNRERFYLTTAIHYTNGNPHMGHAYENVTSDVISRYHRTFGRDVFFLTGTDEHGQKIAQTAEAAGMTPIELCNKYAGTFQQLTKDLDMSNNHFVRTTSAEHKKFAQWLFQRALDAGDIYLGTYEGWYNVKEETFVTETEAQQTDYKDPATGVPYKKMKESSYFFKMSKYQERLVQHFHNNPEFLQPEVRRQEILRRLEEPLQDLSCSRTTFSHGVPLPNDPEHVMYVWFDALSNYLSALDYPNGENAKYWPASVHIIGKDIIWFHCVIWPCILMSAGLPLPKRVFAHGFVNAKDGTKMSKSIGNVVDPYDIMSKFGLDSFRYFIIRGARYGHDMPFSEDDLMNIHNSELADTLGNLVHRAVSICQKYSEGVVPAVSTPDSPFDVYSLLHESEVAYKDFALQNACLAIVSALRDTNKYLTDKAPWHMKEAEPRHVVVRTCLEAIYVLAHYLSPIMPATADKIFAKLGKGPVALTELSPNFDNLTPGTPVTVGDILFAKVLSEEELKKQEESAKAKAAPKPVKAEKATVPLFASLDIRVGEITRVWEHPDSDKLYCEEIDVGDEEGPKQIGSGLRPFYTLQQMQGRKVLVLLNLKPAKLGGFKSHGMVLCASDESHERIEFIEPPADAKVGERVFIDTESGEPLSAAQLKKQKAWEKAAVDLLTNEEGVATYKGNVIKTSAGPCRAKTLTKAQIS</sequence>
<evidence type="ECO:0000256" key="8">
    <source>
        <dbReference type="ARBA" id="ARBA00022917"/>
    </source>
</evidence>
<dbReference type="PROSITE" id="PS50886">
    <property type="entry name" value="TRBD"/>
    <property type="match status" value="1"/>
</dbReference>
<evidence type="ECO:0000256" key="6">
    <source>
        <dbReference type="ARBA" id="ARBA00022840"/>
    </source>
</evidence>
<dbReference type="GO" id="GO:0006431">
    <property type="term" value="P:methionyl-tRNA aminoacylation"/>
    <property type="evidence" value="ECO:0007669"/>
    <property type="project" value="InterPro"/>
</dbReference>
<dbReference type="FunFam" id="2.40.50.140:FF:000225">
    <property type="entry name" value="tyrosine--tRNA ligase, cytoplasmic"/>
    <property type="match status" value="1"/>
</dbReference>
<dbReference type="NCBIfam" id="TIGR00398">
    <property type="entry name" value="metG"/>
    <property type="match status" value="1"/>
</dbReference>
<organism evidence="16 17">
    <name type="scientific">Lagenidium giganteum</name>
    <dbReference type="NCBI Taxonomy" id="4803"/>
    <lineage>
        <taxon>Eukaryota</taxon>
        <taxon>Sar</taxon>
        <taxon>Stramenopiles</taxon>
        <taxon>Oomycota</taxon>
        <taxon>Peronosporomycetes</taxon>
        <taxon>Pythiales</taxon>
        <taxon>Pythiaceae</taxon>
    </lineage>
</organism>
<dbReference type="PANTHER" id="PTHR43326:SF2">
    <property type="entry name" value="METHIONINE--TRNA LIGASE"/>
    <property type="match status" value="1"/>
</dbReference>
<dbReference type="FunFam" id="2.170.220.10:FF:000002">
    <property type="entry name" value="Methionine--tRNA ligase"/>
    <property type="match status" value="1"/>
</dbReference>
<dbReference type="InterPro" id="IPR002547">
    <property type="entry name" value="tRNA-bd_dom"/>
</dbReference>
<keyword evidence="5 13" id="KW-0547">Nucleotide-binding</keyword>
<evidence type="ECO:0000256" key="1">
    <source>
        <dbReference type="ARBA" id="ARBA00012838"/>
    </source>
</evidence>
<dbReference type="GO" id="GO:0005524">
    <property type="term" value="F:ATP binding"/>
    <property type="evidence" value="ECO:0007669"/>
    <property type="project" value="UniProtKB-KW"/>
</dbReference>
<evidence type="ECO:0000256" key="14">
    <source>
        <dbReference type="SAM" id="Coils"/>
    </source>
</evidence>
<dbReference type="Pfam" id="PF19303">
    <property type="entry name" value="Anticodon_3"/>
    <property type="match status" value="1"/>
</dbReference>
<reference evidence="16" key="1">
    <citation type="submission" date="2022-11" db="EMBL/GenBank/DDBJ databases">
        <authorList>
            <person name="Morgan W.R."/>
            <person name="Tartar A."/>
        </authorList>
    </citation>
    <scope>NUCLEOTIDE SEQUENCE</scope>
    <source>
        <strain evidence="16">ARSEF 373</strain>
    </source>
</reference>
<dbReference type="PRINTS" id="PR01041">
    <property type="entry name" value="TRNASYNTHMET"/>
</dbReference>
<feature type="domain" description="TRNA-binding" evidence="15">
    <location>
        <begin position="576"/>
        <end position="680"/>
    </location>
</feature>
<keyword evidence="9 13" id="KW-0030">Aminoacyl-tRNA synthetase</keyword>
<keyword evidence="14" id="KW-0175">Coiled coil</keyword>
<keyword evidence="4 13" id="KW-0436">Ligase</keyword>
<dbReference type="Pfam" id="PF01588">
    <property type="entry name" value="tRNA_bind"/>
    <property type="match status" value="1"/>
</dbReference>
<keyword evidence="6 13" id="KW-0067">ATP-binding</keyword>
<dbReference type="InterPro" id="IPR012340">
    <property type="entry name" value="NA-bd_OB-fold"/>
</dbReference>
<dbReference type="InterPro" id="IPR041872">
    <property type="entry name" value="Anticodon_Met"/>
</dbReference>
<proteinExistence type="inferred from homology"/>
<evidence type="ECO:0000256" key="3">
    <source>
        <dbReference type="ARBA" id="ARBA00022555"/>
    </source>
</evidence>
<keyword evidence="2" id="KW-0963">Cytoplasm</keyword>
<evidence type="ECO:0000256" key="13">
    <source>
        <dbReference type="RuleBase" id="RU363039"/>
    </source>
</evidence>
<dbReference type="Gene3D" id="2.40.50.140">
    <property type="entry name" value="Nucleic acid-binding proteins"/>
    <property type="match status" value="1"/>
</dbReference>
<evidence type="ECO:0000313" key="17">
    <source>
        <dbReference type="Proteomes" id="UP001146120"/>
    </source>
</evidence>
<dbReference type="PANTHER" id="PTHR43326">
    <property type="entry name" value="METHIONYL-TRNA SYNTHETASE"/>
    <property type="match status" value="1"/>
</dbReference>
<evidence type="ECO:0000259" key="15">
    <source>
        <dbReference type="PROSITE" id="PS50886"/>
    </source>
</evidence>
<dbReference type="AlphaFoldDB" id="A0AAV2ZAB8"/>
<comment type="similarity">
    <text evidence="13">Belongs to the class-I aminoacyl-tRNA synthetase family.</text>
</comment>
<evidence type="ECO:0000256" key="7">
    <source>
        <dbReference type="ARBA" id="ARBA00022884"/>
    </source>
</evidence>
<dbReference type="SUPFAM" id="SSF52374">
    <property type="entry name" value="Nucleotidylyl transferase"/>
    <property type="match status" value="1"/>
</dbReference>
<evidence type="ECO:0000256" key="5">
    <source>
        <dbReference type="ARBA" id="ARBA00022741"/>
    </source>
</evidence>
<evidence type="ECO:0000256" key="11">
    <source>
        <dbReference type="ARBA" id="ARBA00047364"/>
    </source>
</evidence>
<feature type="coiled-coil region" evidence="14">
    <location>
        <begin position="11"/>
        <end position="52"/>
    </location>
</feature>
<dbReference type="Gene3D" id="1.10.730.10">
    <property type="entry name" value="Isoleucyl-tRNA Synthetase, Domain 1"/>
    <property type="match status" value="1"/>
</dbReference>
<comment type="catalytic activity">
    <reaction evidence="11">
        <text>tRNA(Met) + L-methionine + ATP = L-methionyl-tRNA(Met) + AMP + diphosphate</text>
        <dbReference type="Rhea" id="RHEA:13481"/>
        <dbReference type="Rhea" id="RHEA-COMP:9667"/>
        <dbReference type="Rhea" id="RHEA-COMP:9698"/>
        <dbReference type="ChEBI" id="CHEBI:30616"/>
        <dbReference type="ChEBI" id="CHEBI:33019"/>
        <dbReference type="ChEBI" id="CHEBI:57844"/>
        <dbReference type="ChEBI" id="CHEBI:78442"/>
        <dbReference type="ChEBI" id="CHEBI:78530"/>
        <dbReference type="ChEBI" id="CHEBI:456215"/>
        <dbReference type="EC" id="6.1.1.10"/>
    </reaction>
</comment>
<keyword evidence="8 13" id="KW-0648">Protein biosynthesis</keyword>
<evidence type="ECO:0000256" key="9">
    <source>
        <dbReference type="ARBA" id="ARBA00023146"/>
    </source>
</evidence>
<dbReference type="Gene3D" id="2.170.220.10">
    <property type="match status" value="1"/>
</dbReference>
<dbReference type="GO" id="GO:0004825">
    <property type="term" value="F:methionine-tRNA ligase activity"/>
    <property type="evidence" value="ECO:0007669"/>
    <property type="project" value="UniProtKB-EC"/>
</dbReference>
<name>A0AAV2ZAB8_9STRA</name>
<reference evidence="16" key="2">
    <citation type="journal article" date="2023" name="Microbiol Resour">
        <title>Decontamination and Annotation of the Draft Genome Sequence of the Oomycete Lagenidium giganteum ARSEF 373.</title>
        <authorList>
            <person name="Morgan W.R."/>
            <person name="Tartar A."/>
        </authorList>
    </citation>
    <scope>NUCLEOTIDE SEQUENCE</scope>
    <source>
        <strain evidence="16">ARSEF 373</strain>
    </source>
</reference>
<dbReference type="InterPro" id="IPR023457">
    <property type="entry name" value="Met-tRNA_synth_2"/>
</dbReference>